<keyword evidence="2" id="KW-1133">Transmembrane helix</keyword>
<keyword evidence="2" id="KW-0812">Transmembrane</keyword>
<evidence type="ECO:0000313" key="3">
    <source>
        <dbReference type="EMBL" id="CAB0010086.1"/>
    </source>
</evidence>
<feature type="region of interest" description="Disordered" evidence="1">
    <location>
        <begin position="80"/>
        <end position="104"/>
    </location>
</feature>
<dbReference type="Proteomes" id="UP000479000">
    <property type="component" value="Unassembled WGS sequence"/>
</dbReference>
<sequence>MEVIEFLRAVPPEVLHIKSSHFQKMDKQNVGHQSLSPDLTFILILTLALILIVIMNPILILIRIVILNLIHFVNMDPEPDSPLHSNPAPGPHPRLEPDSQPHPHQCLPHPFPAHKILHQIVPDLKINQWC</sequence>
<proteinExistence type="predicted"/>
<dbReference type="EMBL" id="CADCXU010022714">
    <property type="protein sequence ID" value="CAB0010086.1"/>
    <property type="molecule type" value="Genomic_DNA"/>
</dbReference>
<feature type="transmembrane region" description="Helical" evidence="2">
    <location>
        <begin position="41"/>
        <end position="66"/>
    </location>
</feature>
<keyword evidence="4" id="KW-1185">Reference proteome</keyword>
<name>A0A6H5H3M9_9HEMI</name>
<feature type="non-terminal residue" evidence="3">
    <location>
        <position position="130"/>
    </location>
</feature>
<evidence type="ECO:0000313" key="4">
    <source>
        <dbReference type="Proteomes" id="UP000479000"/>
    </source>
</evidence>
<evidence type="ECO:0000256" key="1">
    <source>
        <dbReference type="SAM" id="MobiDB-lite"/>
    </source>
</evidence>
<dbReference type="AlphaFoldDB" id="A0A6H5H3M9"/>
<protein>
    <submittedName>
        <fullName evidence="3">Uncharacterized protein</fullName>
    </submittedName>
</protein>
<evidence type="ECO:0000256" key="2">
    <source>
        <dbReference type="SAM" id="Phobius"/>
    </source>
</evidence>
<keyword evidence="2" id="KW-0472">Membrane</keyword>
<reference evidence="3 4" key="1">
    <citation type="submission" date="2020-02" db="EMBL/GenBank/DDBJ databases">
        <authorList>
            <person name="Ferguson B K."/>
        </authorList>
    </citation>
    <scope>NUCLEOTIDE SEQUENCE [LARGE SCALE GENOMIC DNA]</scope>
</reference>
<gene>
    <name evidence="3" type="ORF">NTEN_LOCUS15145</name>
</gene>
<accession>A0A6H5H3M9</accession>
<organism evidence="3 4">
    <name type="scientific">Nesidiocoris tenuis</name>
    <dbReference type="NCBI Taxonomy" id="355587"/>
    <lineage>
        <taxon>Eukaryota</taxon>
        <taxon>Metazoa</taxon>
        <taxon>Ecdysozoa</taxon>
        <taxon>Arthropoda</taxon>
        <taxon>Hexapoda</taxon>
        <taxon>Insecta</taxon>
        <taxon>Pterygota</taxon>
        <taxon>Neoptera</taxon>
        <taxon>Paraneoptera</taxon>
        <taxon>Hemiptera</taxon>
        <taxon>Heteroptera</taxon>
        <taxon>Panheteroptera</taxon>
        <taxon>Cimicomorpha</taxon>
        <taxon>Miridae</taxon>
        <taxon>Dicyphina</taxon>
        <taxon>Nesidiocoris</taxon>
    </lineage>
</organism>